<evidence type="ECO:0000313" key="8">
    <source>
        <dbReference type="EMBL" id="MFC3968153.1"/>
    </source>
</evidence>
<reference evidence="9" key="1">
    <citation type="journal article" date="2019" name="Int. J. Syst. Evol. Microbiol.">
        <title>The Global Catalogue of Microorganisms (GCM) 10K type strain sequencing project: providing services to taxonomists for standard genome sequencing and annotation.</title>
        <authorList>
            <consortium name="The Broad Institute Genomics Platform"/>
            <consortium name="The Broad Institute Genome Sequencing Center for Infectious Disease"/>
            <person name="Wu L."/>
            <person name="Ma J."/>
        </authorList>
    </citation>
    <scope>NUCLEOTIDE SEQUENCE [LARGE SCALE GENOMIC DNA]</scope>
    <source>
        <strain evidence="9">TBRC 5781</strain>
    </source>
</reference>
<feature type="chain" id="PRO_5046516674" evidence="6">
    <location>
        <begin position="42"/>
        <end position="229"/>
    </location>
</feature>
<dbReference type="EMBL" id="JBHSBD010000030">
    <property type="protein sequence ID" value="MFC3968153.1"/>
    <property type="molecule type" value="Genomic_DNA"/>
</dbReference>
<organism evidence="8 9">
    <name type="scientific">Rhizobium lemnae</name>
    <dbReference type="NCBI Taxonomy" id="1214924"/>
    <lineage>
        <taxon>Bacteria</taxon>
        <taxon>Pseudomonadati</taxon>
        <taxon>Pseudomonadota</taxon>
        <taxon>Alphaproteobacteria</taxon>
        <taxon>Hyphomicrobiales</taxon>
        <taxon>Rhizobiaceae</taxon>
        <taxon>Rhizobium/Agrobacterium group</taxon>
        <taxon>Rhizobium</taxon>
    </lineage>
</organism>
<gene>
    <name evidence="8" type="ORF">ACFOVS_08435</name>
</gene>
<dbReference type="PANTHER" id="PTHR34001:SF3">
    <property type="entry name" value="BLL7405 PROTEIN"/>
    <property type="match status" value="1"/>
</dbReference>
<dbReference type="InterPro" id="IPR027385">
    <property type="entry name" value="Beta-barrel_OMP"/>
</dbReference>
<proteinExistence type="inferred from homology"/>
<evidence type="ECO:0000256" key="2">
    <source>
        <dbReference type="ARBA" id="ARBA00022729"/>
    </source>
</evidence>
<comment type="similarity">
    <text evidence="5">Belongs to the Omp25/RopB family.</text>
</comment>
<dbReference type="RefSeq" id="WP_247261993.1">
    <property type="nucleotide sequence ID" value="NZ_JALJQZ010000032.1"/>
</dbReference>
<protein>
    <submittedName>
        <fullName evidence="8">Outer membrane protein</fullName>
    </submittedName>
</protein>
<dbReference type="PANTHER" id="PTHR34001">
    <property type="entry name" value="BLL7405 PROTEIN"/>
    <property type="match status" value="1"/>
</dbReference>
<evidence type="ECO:0000256" key="4">
    <source>
        <dbReference type="ARBA" id="ARBA00023237"/>
    </source>
</evidence>
<feature type="signal peptide" evidence="6">
    <location>
        <begin position="1"/>
        <end position="41"/>
    </location>
</feature>
<accession>A0ABV8E747</accession>
<keyword evidence="4" id="KW-0998">Cell outer membrane</keyword>
<name>A0ABV8E747_9HYPH</name>
<comment type="subcellular location">
    <subcellularLocation>
        <location evidence="1">Cell outer membrane</location>
    </subcellularLocation>
</comment>
<evidence type="ECO:0000259" key="7">
    <source>
        <dbReference type="Pfam" id="PF13505"/>
    </source>
</evidence>
<evidence type="ECO:0000313" key="9">
    <source>
        <dbReference type="Proteomes" id="UP001595697"/>
    </source>
</evidence>
<dbReference type="InterPro" id="IPR011250">
    <property type="entry name" value="OMP/PagP_B-barrel"/>
</dbReference>
<comment type="caution">
    <text evidence="8">The sequence shown here is derived from an EMBL/GenBank/DDBJ whole genome shotgun (WGS) entry which is preliminary data.</text>
</comment>
<dbReference type="SUPFAM" id="SSF56925">
    <property type="entry name" value="OMPA-like"/>
    <property type="match status" value="1"/>
</dbReference>
<evidence type="ECO:0000256" key="6">
    <source>
        <dbReference type="SAM" id="SignalP"/>
    </source>
</evidence>
<evidence type="ECO:0000256" key="3">
    <source>
        <dbReference type="ARBA" id="ARBA00023136"/>
    </source>
</evidence>
<keyword evidence="9" id="KW-1185">Reference proteome</keyword>
<keyword evidence="2 6" id="KW-0732">Signal</keyword>
<sequence>MIARASAIRGLCMEFTNMIKKPLALAVVASLTAQLATTASAADLTSSYQEPPAYNEPAARSGNWDGAYVGAHGGFVSRRLNPFKGGKGVAAGVQGGYQADVGGVVVGGEGELSYLGDADVKVNGGKLEERHRLGLKAKAGVPLDQTLLYGTAGMAMTNFRDNGGVSGPDGWKAGYIVGAGIEQKFNDKISAKVEYNYTGTPNVRSFAGGVASEQDVHDHTVKAGVNYKF</sequence>
<feature type="domain" description="Outer membrane protein beta-barrel" evidence="7">
    <location>
        <begin position="57"/>
        <end position="229"/>
    </location>
</feature>
<evidence type="ECO:0000256" key="1">
    <source>
        <dbReference type="ARBA" id="ARBA00004442"/>
    </source>
</evidence>
<evidence type="ECO:0000256" key="5">
    <source>
        <dbReference type="ARBA" id="ARBA00038306"/>
    </source>
</evidence>
<keyword evidence="3" id="KW-0472">Membrane</keyword>
<dbReference type="Gene3D" id="2.40.160.20">
    <property type="match status" value="1"/>
</dbReference>
<dbReference type="Pfam" id="PF13505">
    <property type="entry name" value="OMP_b-brl"/>
    <property type="match status" value="1"/>
</dbReference>
<dbReference type="InterPro" id="IPR051692">
    <property type="entry name" value="OMP-like"/>
</dbReference>
<dbReference type="Proteomes" id="UP001595697">
    <property type="component" value="Unassembled WGS sequence"/>
</dbReference>